<dbReference type="InterPro" id="IPR000089">
    <property type="entry name" value="Biotin_lipoyl"/>
</dbReference>
<dbReference type="Gene3D" id="3.30.559.10">
    <property type="entry name" value="Chloramphenicol acetyltransferase-like domain"/>
    <property type="match status" value="1"/>
</dbReference>
<dbReference type="InterPro" id="IPR023213">
    <property type="entry name" value="CAT-like_dom_sf"/>
</dbReference>
<dbReference type="EMBL" id="QBKP01000007">
    <property type="protein sequence ID" value="PTX49482.1"/>
    <property type="molecule type" value="Genomic_DNA"/>
</dbReference>
<comment type="caution">
    <text evidence="11">The sequence shown here is derived from an EMBL/GenBank/DDBJ whole genome shotgun (WGS) entry which is preliminary data.</text>
</comment>
<sequence length="387" mass="41123">MIDVLVPLEQEGTEAVISNWLKAVGDQVALNDPLVELETDKVSVEVPAPVAGRLAEILVAAGSQATPGMVLARIDTADARVEVASPQPQAAPDQPDMSGWHSPAVRKALAETGLDPAAITGSGRGGRLTRADVDRAAASAPVVASPAPRPKRAPGLHGQSVPHDTMRLAIARNMQKSVSEAPQVTAVFEADFSAIMAHRTAHRKAFEAQGIALSYTAYIVLAAAQAMQSAPQVNSRWHDSHLELFSDINIGVGTALGDRGLVVPVLRRVQDLSLQGVAAQLQDLTGRAREGRLPPEDMRGGTFTISNHGVSGSLLAAPILIHQQQSAILGIGKLEKRVVVREVGGIDTIQIRPMAYVSLTIDHRVLDGHQTNAWLTRFVDALENWRG</sequence>
<feature type="domain" description="Peripheral subunit-binding (PSBD)" evidence="10">
    <location>
        <begin position="100"/>
        <end position="137"/>
    </location>
</feature>
<dbReference type="OrthoDB" id="9805770at2"/>
<accession>A0A2T6B085</accession>
<dbReference type="Pfam" id="PF00198">
    <property type="entry name" value="2-oxoacid_dh"/>
    <property type="match status" value="1"/>
</dbReference>
<dbReference type="SUPFAM" id="SSF47005">
    <property type="entry name" value="Peripheral subunit-binding domain of 2-oxo acid dehydrogenase complex"/>
    <property type="match status" value="1"/>
</dbReference>
<dbReference type="Pfam" id="PF00364">
    <property type="entry name" value="Biotin_lipoyl"/>
    <property type="match status" value="1"/>
</dbReference>
<comment type="subunit">
    <text evidence="3">Forms a 24-polypeptide structural core with octahedral symmetry.</text>
</comment>
<comment type="similarity">
    <text evidence="2 7">Belongs to the 2-oxoacid dehydrogenase family.</text>
</comment>
<dbReference type="Gene3D" id="4.10.320.10">
    <property type="entry name" value="E3-binding domain"/>
    <property type="match status" value="1"/>
</dbReference>
<protein>
    <recommendedName>
        <fullName evidence="7">Dihydrolipoamide acetyltransferase component of pyruvate dehydrogenase complex</fullName>
        <ecNumber evidence="7">2.3.1.-</ecNumber>
    </recommendedName>
</protein>
<dbReference type="Gene3D" id="2.40.50.100">
    <property type="match status" value="1"/>
</dbReference>
<evidence type="ECO:0000256" key="1">
    <source>
        <dbReference type="ARBA" id="ARBA00001938"/>
    </source>
</evidence>
<evidence type="ECO:0000259" key="9">
    <source>
        <dbReference type="PROSITE" id="PS50968"/>
    </source>
</evidence>
<evidence type="ECO:0000256" key="8">
    <source>
        <dbReference type="SAM" id="MobiDB-lite"/>
    </source>
</evidence>
<name>A0A2T6B085_9RHOB</name>
<evidence type="ECO:0000313" key="12">
    <source>
        <dbReference type="Proteomes" id="UP000244224"/>
    </source>
</evidence>
<organism evidence="11 12">
    <name type="scientific">Gemmobacter caeni</name>
    <dbReference type="NCBI Taxonomy" id="589035"/>
    <lineage>
        <taxon>Bacteria</taxon>
        <taxon>Pseudomonadati</taxon>
        <taxon>Pseudomonadota</taxon>
        <taxon>Alphaproteobacteria</taxon>
        <taxon>Rhodobacterales</taxon>
        <taxon>Paracoccaceae</taxon>
        <taxon>Gemmobacter</taxon>
    </lineage>
</organism>
<dbReference type="CDD" id="cd06849">
    <property type="entry name" value="lipoyl_domain"/>
    <property type="match status" value="1"/>
</dbReference>
<evidence type="ECO:0000313" key="11">
    <source>
        <dbReference type="EMBL" id="PTX49482.1"/>
    </source>
</evidence>
<evidence type="ECO:0000256" key="5">
    <source>
        <dbReference type="ARBA" id="ARBA00022823"/>
    </source>
</evidence>
<dbReference type="InterPro" id="IPR036625">
    <property type="entry name" value="E3-bd_dom_sf"/>
</dbReference>
<evidence type="ECO:0000256" key="2">
    <source>
        <dbReference type="ARBA" id="ARBA00007317"/>
    </source>
</evidence>
<dbReference type="GO" id="GO:0016407">
    <property type="term" value="F:acetyltransferase activity"/>
    <property type="evidence" value="ECO:0007669"/>
    <property type="project" value="TreeGrafter"/>
</dbReference>
<keyword evidence="4 7" id="KW-0808">Transferase</keyword>
<evidence type="ECO:0000256" key="6">
    <source>
        <dbReference type="ARBA" id="ARBA00023315"/>
    </source>
</evidence>
<evidence type="ECO:0000256" key="7">
    <source>
        <dbReference type="RuleBase" id="RU003423"/>
    </source>
</evidence>
<dbReference type="AlphaFoldDB" id="A0A2T6B085"/>
<keyword evidence="12" id="KW-1185">Reference proteome</keyword>
<dbReference type="RefSeq" id="WP_108129124.1">
    <property type="nucleotide sequence ID" value="NZ_QBKP01000007.1"/>
</dbReference>
<dbReference type="InterPro" id="IPR011053">
    <property type="entry name" value="Single_hybrid_motif"/>
</dbReference>
<dbReference type="GO" id="GO:0031405">
    <property type="term" value="F:lipoic acid binding"/>
    <property type="evidence" value="ECO:0007669"/>
    <property type="project" value="TreeGrafter"/>
</dbReference>
<dbReference type="PROSITE" id="PS00189">
    <property type="entry name" value="LIPOYL"/>
    <property type="match status" value="1"/>
</dbReference>
<dbReference type="InterPro" id="IPR001078">
    <property type="entry name" value="2-oxoacid_DH_actylTfrase"/>
</dbReference>
<dbReference type="EC" id="2.3.1.-" evidence="7"/>
<dbReference type="InterPro" id="IPR050743">
    <property type="entry name" value="2-oxoacid_DH_E2_comp"/>
</dbReference>
<keyword evidence="5 7" id="KW-0450">Lipoyl</keyword>
<dbReference type="Proteomes" id="UP000244224">
    <property type="component" value="Unassembled WGS sequence"/>
</dbReference>
<reference evidence="11 12" key="1">
    <citation type="submission" date="2018-04" db="EMBL/GenBank/DDBJ databases">
        <title>Genomic Encyclopedia of Archaeal and Bacterial Type Strains, Phase II (KMG-II): from individual species to whole genera.</title>
        <authorList>
            <person name="Goeker M."/>
        </authorList>
    </citation>
    <scope>NUCLEOTIDE SEQUENCE [LARGE SCALE GENOMIC DNA]</scope>
    <source>
        <strain evidence="11 12">DSM 21823</strain>
    </source>
</reference>
<dbReference type="PROSITE" id="PS51826">
    <property type="entry name" value="PSBD"/>
    <property type="match status" value="1"/>
</dbReference>
<evidence type="ECO:0000256" key="3">
    <source>
        <dbReference type="ARBA" id="ARBA00011484"/>
    </source>
</evidence>
<feature type="region of interest" description="Disordered" evidence="8">
    <location>
        <begin position="139"/>
        <end position="161"/>
    </location>
</feature>
<gene>
    <name evidence="11" type="ORF">C8N34_107129</name>
</gene>
<dbReference type="InterPro" id="IPR004167">
    <property type="entry name" value="PSBD"/>
</dbReference>
<dbReference type="PROSITE" id="PS50968">
    <property type="entry name" value="BIOTINYL_LIPOYL"/>
    <property type="match status" value="1"/>
</dbReference>
<dbReference type="SUPFAM" id="SSF51230">
    <property type="entry name" value="Single hybrid motif"/>
    <property type="match status" value="1"/>
</dbReference>
<feature type="domain" description="Lipoyl-binding" evidence="9">
    <location>
        <begin position="1"/>
        <end position="75"/>
    </location>
</feature>
<dbReference type="PANTHER" id="PTHR43178:SF5">
    <property type="entry name" value="LIPOAMIDE ACYLTRANSFERASE COMPONENT OF BRANCHED-CHAIN ALPHA-KETO ACID DEHYDROGENASE COMPLEX, MITOCHONDRIAL"/>
    <property type="match status" value="1"/>
</dbReference>
<dbReference type="InterPro" id="IPR003016">
    <property type="entry name" value="2-oxoA_DH_lipoyl-BS"/>
</dbReference>
<comment type="cofactor">
    <cofactor evidence="1 7">
        <name>(R)-lipoate</name>
        <dbReference type="ChEBI" id="CHEBI:83088"/>
    </cofactor>
</comment>
<dbReference type="PANTHER" id="PTHR43178">
    <property type="entry name" value="DIHYDROLIPOAMIDE ACETYLTRANSFERASE COMPONENT OF PYRUVATE DEHYDROGENASE COMPLEX"/>
    <property type="match status" value="1"/>
</dbReference>
<dbReference type="SUPFAM" id="SSF52777">
    <property type="entry name" value="CoA-dependent acyltransferases"/>
    <property type="match status" value="1"/>
</dbReference>
<keyword evidence="6 7" id="KW-0012">Acyltransferase</keyword>
<dbReference type="Pfam" id="PF02817">
    <property type="entry name" value="E3_binding"/>
    <property type="match status" value="1"/>
</dbReference>
<evidence type="ECO:0000259" key="10">
    <source>
        <dbReference type="PROSITE" id="PS51826"/>
    </source>
</evidence>
<evidence type="ECO:0000256" key="4">
    <source>
        <dbReference type="ARBA" id="ARBA00022679"/>
    </source>
</evidence>
<dbReference type="GO" id="GO:0005737">
    <property type="term" value="C:cytoplasm"/>
    <property type="evidence" value="ECO:0007669"/>
    <property type="project" value="TreeGrafter"/>
</dbReference>
<proteinExistence type="inferred from homology"/>